<organism evidence="2 3">
    <name type="scientific">Cohnella herbarum</name>
    <dbReference type="NCBI Taxonomy" id="2728023"/>
    <lineage>
        <taxon>Bacteria</taxon>
        <taxon>Bacillati</taxon>
        <taxon>Bacillota</taxon>
        <taxon>Bacilli</taxon>
        <taxon>Bacillales</taxon>
        <taxon>Paenibacillaceae</taxon>
        <taxon>Cohnella</taxon>
    </lineage>
</organism>
<proteinExistence type="predicted"/>
<dbReference type="Proteomes" id="UP000502248">
    <property type="component" value="Chromosome"/>
</dbReference>
<evidence type="ECO:0000313" key="2">
    <source>
        <dbReference type="EMBL" id="QJD83196.1"/>
    </source>
</evidence>
<sequence>MINKILVSFVAVLLGFTSFGFIQANTNDYTPVPQDSHTKAAYIDRLYQNDGRTYLDVDFIEWYEGEDANRVFREREQDPEMTEAPDGYYIVNDDTVLQSLEIAADAKVFMQIYNRTGHIEEADTVWNEQISVDKFISLFTEPSEMDMKDFPYHFTIENNRIVKITQQFIP</sequence>
<protein>
    <submittedName>
        <fullName evidence="2">Uncharacterized protein</fullName>
    </submittedName>
</protein>
<name>A0A7Z2ZKI2_9BACL</name>
<dbReference type="KEGG" id="cheb:HH215_08425"/>
<keyword evidence="1" id="KW-0732">Signal</keyword>
<dbReference type="AlphaFoldDB" id="A0A7Z2ZKI2"/>
<accession>A0A7Z2ZKI2</accession>
<dbReference type="RefSeq" id="WP_169279493.1">
    <property type="nucleotide sequence ID" value="NZ_CP051680.1"/>
</dbReference>
<gene>
    <name evidence="2" type="ORF">HH215_08425</name>
</gene>
<evidence type="ECO:0000256" key="1">
    <source>
        <dbReference type="SAM" id="SignalP"/>
    </source>
</evidence>
<keyword evidence="3" id="KW-1185">Reference proteome</keyword>
<dbReference type="EMBL" id="CP051680">
    <property type="protein sequence ID" value="QJD83196.1"/>
    <property type="molecule type" value="Genomic_DNA"/>
</dbReference>
<feature type="chain" id="PRO_5031554079" evidence="1">
    <location>
        <begin position="25"/>
        <end position="170"/>
    </location>
</feature>
<feature type="signal peptide" evidence="1">
    <location>
        <begin position="1"/>
        <end position="24"/>
    </location>
</feature>
<evidence type="ECO:0000313" key="3">
    <source>
        <dbReference type="Proteomes" id="UP000502248"/>
    </source>
</evidence>
<reference evidence="2 3" key="1">
    <citation type="submission" date="2020-04" db="EMBL/GenBank/DDBJ databases">
        <title>Genome sequencing of novel species.</title>
        <authorList>
            <person name="Heo J."/>
            <person name="Kim S.-J."/>
            <person name="Kim J.-S."/>
            <person name="Hong S.-B."/>
            <person name="Kwon S.-W."/>
        </authorList>
    </citation>
    <scope>NUCLEOTIDE SEQUENCE [LARGE SCALE GENOMIC DNA]</scope>
    <source>
        <strain evidence="2 3">MFER-1</strain>
    </source>
</reference>